<keyword evidence="2" id="KW-0067">ATP-binding</keyword>
<proteinExistence type="predicted"/>
<accession>A0A6L2L9L6</accession>
<evidence type="ECO:0000256" key="1">
    <source>
        <dbReference type="SAM" id="MobiDB-lite"/>
    </source>
</evidence>
<keyword evidence="2" id="KW-0378">Hydrolase</keyword>
<dbReference type="AlphaFoldDB" id="A0A6L2L9L6"/>
<dbReference type="GO" id="GO:0004386">
    <property type="term" value="F:helicase activity"/>
    <property type="evidence" value="ECO:0007669"/>
    <property type="project" value="UniProtKB-KW"/>
</dbReference>
<feature type="region of interest" description="Disordered" evidence="1">
    <location>
        <begin position="146"/>
        <end position="168"/>
    </location>
</feature>
<evidence type="ECO:0000313" key="2">
    <source>
        <dbReference type="EMBL" id="GEU57332.1"/>
    </source>
</evidence>
<name>A0A6L2L9L6_TANCI</name>
<comment type="caution">
    <text evidence="2">The sequence shown here is derived from an EMBL/GenBank/DDBJ whole genome shotgun (WGS) entry which is preliminary data.</text>
</comment>
<keyword evidence="2" id="KW-0547">Nucleotide-binding</keyword>
<organism evidence="2">
    <name type="scientific">Tanacetum cinerariifolium</name>
    <name type="common">Dalmatian daisy</name>
    <name type="synonym">Chrysanthemum cinerariifolium</name>
    <dbReference type="NCBI Taxonomy" id="118510"/>
    <lineage>
        <taxon>Eukaryota</taxon>
        <taxon>Viridiplantae</taxon>
        <taxon>Streptophyta</taxon>
        <taxon>Embryophyta</taxon>
        <taxon>Tracheophyta</taxon>
        <taxon>Spermatophyta</taxon>
        <taxon>Magnoliopsida</taxon>
        <taxon>eudicotyledons</taxon>
        <taxon>Gunneridae</taxon>
        <taxon>Pentapetalae</taxon>
        <taxon>asterids</taxon>
        <taxon>campanulids</taxon>
        <taxon>Asterales</taxon>
        <taxon>Asteraceae</taxon>
        <taxon>Asteroideae</taxon>
        <taxon>Anthemideae</taxon>
        <taxon>Anthemidinae</taxon>
        <taxon>Tanacetum</taxon>
    </lineage>
</organism>
<dbReference type="EMBL" id="BKCJ010003812">
    <property type="protein sequence ID" value="GEU57332.1"/>
    <property type="molecule type" value="Genomic_DNA"/>
</dbReference>
<protein>
    <submittedName>
        <fullName evidence="2">DNA replication helicase</fullName>
    </submittedName>
</protein>
<gene>
    <name evidence="2" type="ORF">Tci_029310</name>
</gene>
<reference evidence="2" key="1">
    <citation type="journal article" date="2019" name="Sci. Rep.">
        <title>Draft genome of Tanacetum cinerariifolium, the natural source of mosquito coil.</title>
        <authorList>
            <person name="Yamashiro T."/>
            <person name="Shiraishi A."/>
            <person name="Satake H."/>
            <person name="Nakayama K."/>
        </authorList>
    </citation>
    <scope>NUCLEOTIDE SEQUENCE</scope>
</reference>
<keyword evidence="2" id="KW-0347">Helicase</keyword>
<feature type="compositionally biased region" description="Gly residues" evidence="1">
    <location>
        <begin position="159"/>
        <end position="168"/>
    </location>
</feature>
<sequence length="247" mass="27364">MKQLIYEKMDEMKFFNLEAYDYLIQRNPNTWWRAFFNLDVKQKDIHNAETVFPGSYEELEVRCRDQAFRVNLGLKRCVCMLWQLSGVPCIQVVVRRTEPKLQNDSARCGGRGSKSGGKGYMCGGRGAKSGGKCTVGGVRGTIDDGRGAESDCKGHESGGRGSRSGGKGYMCGGRGAKSGGKCTVGGVRGTIDDGRGAESDCKGHESGGRGKSRWIKKTLGKVWNMNILKDYWMSKKNKRKRIPREVR</sequence>
<feature type="compositionally biased region" description="Basic and acidic residues" evidence="1">
    <location>
        <begin position="146"/>
        <end position="158"/>
    </location>
</feature>